<dbReference type="KEGG" id="mtar:DF168_00818"/>
<name>A0A2Z4ADY1_9BACT</name>
<evidence type="ECO:0000256" key="9">
    <source>
        <dbReference type="PIRSR" id="PIRSR000350-3"/>
    </source>
</evidence>
<feature type="binding site" evidence="9">
    <location>
        <begin position="177"/>
        <end position="184"/>
    </location>
    <ligand>
        <name>NAD(+)</name>
        <dbReference type="ChEBI" id="CHEBI:57540"/>
    </ligand>
</feature>
<feature type="domain" description="Pyridine nucleotide-disulphide oxidoreductase dimerisation" evidence="12">
    <location>
        <begin position="346"/>
        <end position="447"/>
    </location>
</feature>
<comment type="similarity">
    <text evidence="1 11">Belongs to the class-I pyridine nucleotide-disulfide oxidoreductase family.</text>
</comment>
<keyword evidence="7 11" id="KW-0676">Redox-active center</keyword>
<dbReference type="Gene3D" id="3.30.390.30">
    <property type="match status" value="1"/>
</dbReference>
<proteinExistence type="inferred from homology"/>
<evidence type="ECO:0000256" key="1">
    <source>
        <dbReference type="ARBA" id="ARBA00007532"/>
    </source>
</evidence>
<evidence type="ECO:0000256" key="10">
    <source>
        <dbReference type="PIRSR" id="PIRSR000350-4"/>
    </source>
</evidence>
<dbReference type="InterPro" id="IPR016156">
    <property type="entry name" value="FAD/NAD-linked_Rdtase_dimer_sf"/>
</dbReference>
<keyword evidence="2 11" id="KW-0285">Flavoprotein</keyword>
<dbReference type="Gene3D" id="3.50.50.60">
    <property type="entry name" value="FAD/NAD(P)-binding domain"/>
    <property type="match status" value="2"/>
</dbReference>
<feature type="binding site" evidence="9">
    <location>
        <position position="308"/>
    </location>
    <ligand>
        <name>FAD</name>
        <dbReference type="ChEBI" id="CHEBI:57692"/>
    </ligand>
</feature>
<dbReference type="SUPFAM" id="SSF51905">
    <property type="entry name" value="FAD/NAD(P)-binding domain"/>
    <property type="match status" value="1"/>
</dbReference>
<evidence type="ECO:0000256" key="5">
    <source>
        <dbReference type="ARBA" id="ARBA00023002"/>
    </source>
</evidence>
<keyword evidence="5 11" id="KW-0560">Oxidoreductase</keyword>
<dbReference type="EMBL" id="CP029803">
    <property type="protein sequence ID" value="AWT59625.1"/>
    <property type="molecule type" value="Genomic_DNA"/>
</dbReference>
<dbReference type="InterPro" id="IPR012999">
    <property type="entry name" value="Pyr_OxRdtase_I_AS"/>
</dbReference>
<feature type="disulfide bond" description="Redox-active" evidence="10">
    <location>
        <begin position="43"/>
        <end position="48"/>
    </location>
</feature>
<dbReference type="PANTHER" id="PTHR43014">
    <property type="entry name" value="MERCURIC REDUCTASE"/>
    <property type="match status" value="1"/>
</dbReference>
<comment type="cofactor">
    <cofactor evidence="9">
        <name>FAD</name>
        <dbReference type="ChEBI" id="CHEBI:57692"/>
    </cofactor>
    <text evidence="9">Binds 1 FAD per subunit.</text>
</comment>
<evidence type="ECO:0000256" key="3">
    <source>
        <dbReference type="ARBA" id="ARBA00022827"/>
    </source>
</evidence>
<dbReference type="Pfam" id="PF02852">
    <property type="entry name" value="Pyr_redox_dim"/>
    <property type="match status" value="1"/>
</dbReference>
<dbReference type="PRINTS" id="PR00411">
    <property type="entry name" value="PNDRDTASEI"/>
</dbReference>
<dbReference type="GO" id="GO:0016668">
    <property type="term" value="F:oxidoreductase activity, acting on a sulfur group of donors, NAD(P) as acceptor"/>
    <property type="evidence" value="ECO:0007669"/>
    <property type="project" value="InterPro"/>
</dbReference>
<keyword evidence="9" id="KW-0520">NAD</keyword>
<dbReference type="PIRSF" id="PIRSF000350">
    <property type="entry name" value="Mercury_reductase_MerA"/>
    <property type="match status" value="1"/>
</dbReference>
<feature type="binding site" evidence="9">
    <location>
        <begin position="140"/>
        <end position="142"/>
    </location>
    <ligand>
        <name>FAD</name>
        <dbReference type="ChEBI" id="CHEBI:57692"/>
    </ligand>
</feature>
<dbReference type="PRINTS" id="PR00368">
    <property type="entry name" value="FADPNR"/>
</dbReference>
<feature type="binding site" evidence="9">
    <location>
        <position position="52"/>
    </location>
    <ligand>
        <name>FAD</name>
        <dbReference type="ChEBI" id="CHEBI:57692"/>
    </ligand>
</feature>
<dbReference type="SUPFAM" id="SSF55424">
    <property type="entry name" value="FAD/NAD-linked reductases, dimerisation (C-terminal) domain"/>
    <property type="match status" value="1"/>
</dbReference>
<evidence type="ECO:0000256" key="6">
    <source>
        <dbReference type="ARBA" id="ARBA00023157"/>
    </source>
</evidence>
<evidence type="ECO:0000259" key="13">
    <source>
        <dbReference type="Pfam" id="PF07992"/>
    </source>
</evidence>
<evidence type="ECO:0000256" key="8">
    <source>
        <dbReference type="PIRSR" id="PIRSR000350-2"/>
    </source>
</evidence>
<evidence type="ECO:0000256" key="7">
    <source>
        <dbReference type="ARBA" id="ARBA00023284"/>
    </source>
</evidence>
<feature type="domain" description="FAD/NAD(P)-binding" evidence="13">
    <location>
        <begin position="5"/>
        <end position="323"/>
    </location>
</feature>
<dbReference type="InterPro" id="IPR001100">
    <property type="entry name" value="Pyr_nuc-diS_OxRdtase"/>
</dbReference>
<feature type="active site" description="Proton acceptor" evidence="8">
    <location>
        <position position="440"/>
    </location>
</feature>
<evidence type="ECO:0000313" key="14">
    <source>
        <dbReference type="EMBL" id="AWT59625.1"/>
    </source>
</evidence>
<evidence type="ECO:0000313" key="15">
    <source>
        <dbReference type="Proteomes" id="UP000247465"/>
    </source>
</evidence>
<gene>
    <name evidence="14" type="primary">merA</name>
    <name evidence="14" type="ORF">DF168_00818</name>
</gene>
<keyword evidence="4" id="KW-0521">NADP</keyword>
<dbReference type="GO" id="GO:0016152">
    <property type="term" value="F:mercury (II) reductase (NADP+) activity"/>
    <property type="evidence" value="ECO:0007669"/>
    <property type="project" value="UniProtKB-EC"/>
</dbReference>
<dbReference type="GO" id="GO:0000166">
    <property type="term" value="F:nucleotide binding"/>
    <property type="evidence" value="ECO:0007669"/>
    <property type="project" value="UniProtKB-KW"/>
</dbReference>
<accession>A0A2Z4ADY1</accession>
<evidence type="ECO:0000256" key="4">
    <source>
        <dbReference type="ARBA" id="ARBA00022857"/>
    </source>
</evidence>
<dbReference type="InterPro" id="IPR036188">
    <property type="entry name" value="FAD/NAD-bd_sf"/>
</dbReference>
<protein>
    <submittedName>
        <fullName evidence="14">Mercuric reductase</fullName>
        <ecNumber evidence="14">1.16.1.1</ecNumber>
    </submittedName>
</protein>
<evidence type="ECO:0000259" key="12">
    <source>
        <dbReference type="Pfam" id="PF02852"/>
    </source>
</evidence>
<dbReference type="Pfam" id="PF07992">
    <property type="entry name" value="Pyr_redox_2"/>
    <property type="match status" value="1"/>
</dbReference>
<dbReference type="InterPro" id="IPR023753">
    <property type="entry name" value="FAD/NAD-binding_dom"/>
</dbReference>
<keyword evidence="3 9" id="KW-0274">FAD</keyword>
<reference evidence="14 15" key="1">
    <citation type="submission" date="2018-06" db="EMBL/GenBank/DDBJ databases">
        <title>Draft Genome Sequence of a Novel Marine Bacterium Related to the Verrucomicrobia.</title>
        <authorList>
            <person name="Vosseberg J."/>
            <person name="Martijn J."/>
            <person name="Ettema T.J.G."/>
        </authorList>
    </citation>
    <scope>NUCLEOTIDE SEQUENCE [LARGE SCALE GENOMIC DNA]</scope>
    <source>
        <strain evidence="14">TARA_B100001123</strain>
    </source>
</reference>
<keyword evidence="9" id="KW-0547">Nucleotide-binding</keyword>
<keyword evidence="6" id="KW-1015">Disulfide bond</keyword>
<dbReference type="EC" id="1.16.1.1" evidence="14"/>
<dbReference type="PROSITE" id="PS00076">
    <property type="entry name" value="PYRIDINE_REDOX_1"/>
    <property type="match status" value="1"/>
</dbReference>
<dbReference type="InterPro" id="IPR004099">
    <property type="entry name" value="Pyr_nucl-diS_OxRdtase_dimer"/>
</dbReference>
<dbReference type="PANTHER" id="PTHR43014:SF5">
    <property type="entry name" value="GLUTATHIONE REDUCTASE (NADPH)"/>
    <property type="match status" value="1"/>
</dbReference>
<sequence>MGKHYDFIIIGGGSAGYAAASTVREYREKVAIVDGSKELGGLCILRGCMPSKTLLFIADILHYSRRGELFGLNIPYAEADMEAINKRKKRLIKEFAEYRVQQLESDKFTLLRSHGRFLNDHTIVLDNGEQLTADGFIVATGSKINTPQIPGLDCVPFLTSDEILDLDTIPESVIILGGGIVAAELAQFLNRMGSSVTQIQRSSRILKDASPESSDVVMQAFRDEGIELFTETEIRSIEVKGTGVSVQFLHNGSELIKQGVVLFNALGRIPNTSNLNLESAGVNIQESGHISTNSFQQTSNPIVYAAGDCCGPHEIVHTAIFQGEVAGRHFLGKNPKPVNYDHLTMVIFTDPQVATVGIPLDQIKRNSANYICAEYPFNDHGKSILMEAKYGYVKIWALENGQILGAECVGRDAGELIHSLAIAVTLKANVSDLLNTHWYHPTLSEIWTYPLEEIASKIKSI</sequence>
<organism evidence="14 15">
    <name type="scientific">Candidatus Moanibacter tarae</name>
    <dbReference type="NCBI Taxonomy" id="2200854"/>
    <lineage>
        <taxon>Bacteria</taxon>
        <taxon>Pseudomonadati</taxon>
        <taxon>Verrucomicrobiota</taxon>
        <taxon>Opitutia</taxon>
        <taxon>Puniceicoccales</taxon>
        <taxon>Puniceicoccales incertae sedis</taxon>
        <taxon>Candidatus Moanibacter</taxon>
    </lineage>
</organism>
<evidence type="ECO:0000256" key="11">
    <source>
        <dbReference type="RuleBase" id="RU003691"/>
    </source>
</evidence>
<evidence type="ECO:0000256" key="2">
    <source>
        <dbReference type="ARBA" id="ARBA00022630"/>
    </source>
</evidence>
<feature type="binding site" evidence="9">
    <location>
        <position position="115"/>
    </location>
    <ligand>
        <name>FAD</name>
        <dbReference type="ChEBI" id="CHEBI:57692"/>
    </ligand>
</feature>
<feature type="binding site" evidence="9">
    <location>
        <position position="267"/>
    </location>
    <ligand>
        <name>NAD(+)</name>
        <dbReference type="ChEBI" id="CHEBI:57540"/>
    </ligand>
</feature>
<dbReference type="Proteomes" id="UP000247465">
    <property type="component" value="Chromosome"/>
</dbReference>
<dbReference type="AlphaFoldDB" id="A0A2Z4ADY1"/>